<dbReference type="EMBL" id="RJSE01000005">
    <property type="protein sequence ID" value="RNL64148.1"/>
    <property type="molecule type" value="Genomic_DNA"/>
</dbReference>
<evidence type="ECO:0000313" key="1">
    <source>
        <dbReference type="EMBL" id="RNL64148.1"/>
    </source>
</evidence>
<evidence type="ECO:0000313" key="2">
    <source>
        <dbReference type="Proteomes" id="UP000267128"/>
    </source>
</evidence>
<gene>
    <name evidence="1" type="ORF">EFK50_06310</name>
</gene>
<sequence length="323" mass="36710">MTAIQTYEEKLLTLSEGSVHQHFDPWEDIDWDNPDYAVSHDDPRWVLPKADALGRSEWYQSLPLERQIEVGIWRQANVAKVGLQFENILIRGLMEYVMGLPNNSAEFRYVTHEATEETHHTQMFQEFVNRTGVDVPGGPRYFRVVAPFLPLAARPLSIVFFMGVLAGEEPIDHLQKAILREGDAMHPLLQRIMQIHIAEEARHISFAHEYLKRNVPKVGKVRKGVLSVVLPVVMRVLGDAIMVPGKEMTQQVGVPKKVLKDVFWDSPEARAMLSDVFYDVRALADELDLMNPVSRQVWKALKIDGSGARFRSEPVKPSARKAA</sequence>
<dbReference type="AlphaFoldDB" id="A0A3N0CL27"/>
<dbReference type="Pfam" id="PF11583">
    <property type="entry name" value="AurF"/>
    <property type="match status" value="1"/>
</dbReference>
<dbReference type="InterPro" id="IPR012348">
    <property type="entry name" value="RNR-like"/>
</dbReference>
<proteinExistence type="predicted"/>
<organism evidence="1 2">
    <name type="scientific">Nocardioides marmoriginsengisoli</name>
    <dbReference type="NCBI Taxonomy" id="661483"/>
    <lineage>
        <taxon>Bacteria</taxon>
        <taxon>Bacillati</taxon>
        <taxon>Actinomycetota</taxon>
        <taxon>Actinomycetes</taxon>
        <taxon>Propionibacteriales</taxon>
        <taxon>Nocardioidaceae</taxon>
        <taxon>Nocardioides</taxon>
    </lineage>
</organism>
<name>A0A3N0CL27_9ACTN</name>
<dbReference type="InterPro" id="IPR009078">
    <property type="entry name" value="Ferritin-like_SF"/>
</dbReference>
<keyword evidence="2" id="KW-1185">Reference proteome</keyword>
<dbReference type="Gene3D" id="1.10.620.20">
    <property type="entry name" value="Ribonucleotide Reductase, subunit A"/>
    <property type="match status" value="1"/>
</dbReference>
<reference evidence="1 2" key="1">
    <citation type="submission" date="2018-11" db="EMBL/GenBank/DDBJ databases">
        <authorList>
            <person name="Li F."/>
        </authorList>
    </citation>
    <scope>NUCLEOTIDE SEQUENCE [LARGE SCALE GENOMIC DNA]</scope>
    <source>
        <strain evidence="1 2">Gsoil 097</strain>
    </source>
</reference>
<dbReference type="InterPro" id="IPR025859">
    <property type="entry name" value="AurF/CmlI"/>
</dbReference>
<comment type="caution">
    <text evidence="1">The sequence shown here is derived from an EMBL/GenBank/DDBJ whole genome shotgun (WGS) entry which is preliminary data.</text>
</comment>
<dbReference type="OrthoDB" id="5138986at2"/>
<dbReference type="Proteomes" id="UP000267128">
    <property type="component" value="Unassembled WGS sequence"/>
</dbReference>
<dbReference type="SUPFAM" id="SSF47240">
    <property type="entry name" value="Ferritin-like"/>
    <property type="match status" value="1"/>
</dbReference>
<accession>A0A3N0CL27</accession>
<dbReference type="GO" id="GO:0016491">
    <property type="term" value="F:oxidoreductase activity"/>
    <property type="evidence" value="ECO:0007669"/>
    <property type="project" value="InterPro"/>
</dbReference>
<dbReference type="RefSeq" id="WP_123226726.1">
    <property type="nucleotide sequence ID" value="NZ_RJSE01000005.1"/>
</dbReference>
<protein>
    <submittedName>
        <fullName evidence="1">Diiron oxygenase</fullName>
    </submittedName>
</protein>